<comment type="caution">
    <text evidence="2">The sequence shown here is derived from an EMBL/GenBank/DDBJ whole genome shotgun (WGS) entry which is preliminary data.</text>
</comment>
<dbReference type="SMART" id="SM00530">
    <property type="entry name" value="HTH_XRE"/>
    <property type="match status" value="1"/>
</dbReference>
<name>A0ABT4ST18_9ACTN</name>
<accession>A0ABT4ST18</accession>
<reference evidence="2 3" key="1">
    <citation type="submission" date="2022-11" db="EMBL/GenBank/DDBJ databases">
        <title>Nonomuraea corallina sp. nov., a new species of the genus Nonomuraea isolated from sea side sediment in Thai sea.</title>
        <authorList>
            <person name="Ngamcharungchit C."/>
            <person name="Matsumoto A."/>
            <person name="Suriyachadkun C."/>
            <person name="Panbangred W."/>
            <person name="Inahashi Y."/>
            <person name="Intra B."/>
        </authorList>
    </citation>
    <scope>NUCLEOTIDE SEQUENCE [LARGE SCALE GENOMIC DNA]</scope>
    <source>
        <strain evidence="2 3">DSM 43553</strain>
    </source>
</reference>
<sequence length="282" mass="31620">MMTGANPTLRQRQLANRLRDLRHDSNMSIAEVAEALLCSAAKISRIETAQRRASLRDVRDLCRLYGVEDPSELMALAKDAREQGWWQDGEDVDFRPVPGLENDAIAISEFETTTIPGLLQTEDYARAVIQGFLPQIDPSVREDRVAYRMKRQNVLRKTKPPRYWVLLDESALHRHIGGEQTMADQLDQVAEMAAAPRITVQVVPYTVGAHMALDSAFMLLEFDPSAGVADTVYMDTLAGQIFQEKPAQLARFREVLNQLRAVALSPKDSIALVRQRSTAFKG</sequence>
<evidence type="ECO:0000259" key="1">
    <source>
        <dbReference type="PROSITE" id="PS50943"/>
    </source>
</evidence>
<evidence type="ECO:0000313" key="3">
    <source>
        <dbReference type="Proteomes" id="UP001212498"/>
    </source>
</evidence>
<dbReference type="Gene3D" id="1.10.260.40">
    <property type="entry name" value="lambda repressor-like DNA-binding domains"/>
    <property type="match status" value="1"/>
</dbReference>
<feature type="domain" description="HTH cro/C1-type" evidence="1">
    <location>
        <begin position="18"/>
        <end position="73"/>
    </location>
</feature>
<gene>
    <name evidence="2" type="ORF">OUY24_05895</name>
</gene>
<dbReference type="InterPro" id="IPR010982">
    <property type="entry name" value="Lambda_DNA-bd_dom_sf"/>
</dbReference>
<dbReference type="PROSITE" id="PS50943">
    <property type="entry name" value="HTH_CROC1"/>
    <property type="match status" value="1"/>
</dbReference>
<dbReference type="InterPro" id="IPR043917">
    <property type="entry name" value="DUF5753"/>
</dbReference>
<dbReference type="Proteomes" id="UP001212498">
    <property type="component" value="Unassembled WGS sequence"/>
</dbReference>
<dbReference type="CDD" id="cd00093">
    <property type="entry name" value="HTH_XRE"/>
    <property type="match status" value="1"/>
</dbReference>
<dbReference type="InterPro" id="IPR001387">
    <property type="entry name" value="Cro/C1-type_HTH"/>
</dbReference>
<dbReference type="SUPFAM" id="SSF47413">
    <property type="entry name" value="lambda repressor-like DNA-binding domains"/>
    <property type="match status" value="1"/>
</dbReference>
<keyword evidence="3" id="KW-1185">Reference proteome</keyword>
<dbReference type="EMBL" id="JAPNUD010000010">
    <property type="protein sequence ID" value="MDA0640143.1"/>
    <property type="molecule type" value="Genomic_DNA"/>
</dbReference>
<organism evidence="2 3">
    <name type="scientific">Nonomuraea ferruginea</name>
    <dbReference type="NCBI Taxonomy" id="46174"/>
    <lineage>
        <taxon>Bacteria</taxon>
        <taxon>Bacillati</taxon>
        <taxon>Actinomycetota</taxon>
        <taxon>Actinomycetes</taxon>
        <taxon>Streptosporangiales</taxon>
        <taxon>Streptosporangiaceae</taxon>
        <taxon>Nonomuraea</taxon>
    </lineage>
</organism>
<evidence type="ECO:0000313" key="2">
    <source>
        <dbReference type="EMBL" id="MDA0640143.1"/>
    </source>
</evidence>
<protein>
    <submittedName>
        <fullName evidence="2">Helix-turn-helix transcriptional regulator</fullName>
    </submittedName>
</protein>
<dbReference type="RefSeq" id="WP_271275457.1">
    <property type="nucleotide sequence ID" value="NZ_BAABFD010000003.1"/>
</dbReference>
<dbReference type="Pfam" id="PF13560">
    <property type="entry name" value="HTH_31"/>
    <property type="match status" value="1"/>
</dbReference>
<proteinExistence type="predicted"/>
<dbReference type="Pfam" id="PF19054">
    <property type="entry name" value="DUF5753"/>
    <property type="match status" value="1"/>
</dbReference>